<feature type="transmembrane region" description="Helical" evidence="9">
    <location>
        <begin position="79"/>
        <end position="98"/>
    </location>
</feature>
<sequence>MLEMLCAVLLDLLLGDPPHFPHPIRVMGRLIAFEEGLLRRFALTRSSVRIGGGMLAVANILLTLVLSASLLSLLRPCPVLFHAVHVYLLYTCLAARCLRDEAMKIERALQQGLAEARQRLSWIVGRDTMQLDEPEIIRATVETVAENSADGVIAPMIFGIIGGAPLALTYKMINTMDSMLGYLNEHYRDIGFLPAKIDDAANYLPARITGLLICLAGLGRFPVLQGLKIMFRDRRNHKSPNCGYPESAVAGLLGVQLGGANVYFGEVVDKPTLGDALRPLERLDIARSCEMMFRAEFLALALYLLAAVPGNTLI</sequence>
<dbReference type="Proteomes" id="UP000229740">
    <property type="component" value="Unassembled WGS sequence"/>
</dbReference>
<comment type="similarity">
    <text evidence="3 9">Belongs to the CobD/CbiB family.</text>
</comment>
<evidence type="ECO:0000256" key="7">
    <source>
        <dbReference type="ARBA" id="ARBA00022989"/>
    </source>
</evidence>
<comment type="pathway">
    <text evidence="2 9">Cofactor biosynthesis; adenosylcobalamin biosynthesis.</text>
</comment>
<dbReference type="HAMAP" id="MF_00024">
    <property type="entry name" value="CobD_CbiB"/>
    <property type="match status" value="1"/>
</dbReference>
<dbReference type="InterPro" id="IPR004485">
    <property type="entry name" value="Cobalamin_biosynth_CobD/CbiB"/>
</dbReference>
<dbReference type="PANTHER" id="PTHR34308:SF1">
    <property type="entry name" value="COBALAMIN BIOSYNTHESIS PROTEIN CBIB"/>
    <property type="match status" value="1"/>
</dbReference>
<evidence type="ECO:0000256" key="8">
    <source>
        <dbReference type="ARBA" id="ARBA00023136"/>
    </source>
</evidence>
<dbReference type="GO" id="GO:0009236">
    <property type="term" value="P:cobalamin biosynthetic process"/>
    <property type="evidence" value="ECO:0007669"/>
    <property type="project" value="UniProtKB-UniRule"/>
</dbReference>
<keyword evidence="6 9" id="KW-0812">Transmembrane</keyword>
<dbReference type="UniPathway" id="UPA00148"/>
<feature type="transmembrane region" description="Helical" evidence="9">
    <location>
        <begin position="152"/>
        <end position="173"/>
    </location>
</feature>
<keyword evidence="4 9" id="KW-1003">Cell membrane</keyword>
<dbReference type="NCBIfam" id="TIGR00380">
    <property type="entry name" value="cobal_cbiB"/>
    <property type="match status" value="1"/>
</dbReference>
<name>A0A2G6EFN9_9BACT</name>
<comment type="caution">
    <text evidence="9">Lacks conserved residue(s) required for the propagation of feature annotation.</text>
</comment>
<dbReference type="AlphaFoldDB" id="A0A2G6EFN9"/>
<gene>
    <name evidence="9 10" type="primary">cobD</name>
    <name evidence="10" type="ORF">CSB45_00035</name>
</gene>
<evidence type="ECO:0000256" key="3">
    <source>
        <dbReference type="ARBA" id="ARBA00006263"/>
    </source>
</evidence>
<feature type="transmembrane region" description="Helical" evidence="9">
    <location>
        <begin position="48"/>
        <end position="73"/>
    </location>
</feature>
<evidence type="ECO:0000256" key="4">
    <source>
        <dbReference type="ARBA" id="ARBA00022475"/>
    </source>
</evidence>
<evidence type="ECO:0000256" key="2">
    <source>
        <dbReference type="ARBA" id="ARBA00004953"/>
    </source>
</evidence>
<evidence type="ECO:0000256" key="6">
    <source>
        <dbReference type="ARBA" id="ARBA00022692"/>
    </source>
</evidence>
<reference evidence="10 11" key="1">
    <citation type="submission" date="2017-10" db="EMBL/GenBank/DDBJ databases">
        <title>Novel microbial diversity and functional potential in the marine mammal oral microbiome.</title>
        <authorList>
            <person name="Dudek N.K."/>
            <person name="Sun C.L."/>
            <person name="Burstein D."/>
            <person name="Kantor R.S."/>
            <person name="Aliaga Goltsman D.S."/>
            <person name="Bik E.M."/>
            <person name="Thomas B.C."/>
            <person name="Banfield J.F."/>
            <person name="Relman D.A."/>
        </authorList>
    </citation>
    <scope>NUCLEOTIDE SEQUENCE [LARGE SCALE GENOMIC DNA]</scope>
    <source>
        <strain evidence="10">DOLZORAL124_49_17</strain>
    </source>
</reference>
<evidence type="ECO:0000256" key="5">
    <source>
        <dbReference type="ARBA" id="ARBA00022573"/>
    </source>
</evidence>
<protein>
    <recommendedName>
        <fullName evidence="9">Cobalamin biosynthesis protein CobD</fullName>
    </recommendedName>
</protein>
<evidence type="ECO:0000313" key="10">
    <source>
        <dbReference type="EMBL" id="PID60895.1"/>
    </source>
</evidence>
<dbReference type="PANTHER" id="PTHR34308">
    <property type="entry name" value="COBALAMIN BIOSYNTHESIS PROTEIN CBIB"/>
    <property type="match status" value="1"/>
</dbReference>
<organism evidence="10 11">
    <name type="scientific">candidate division KSB3 bacterium</name>
    <dbReference type="NCBI Taxonomy" id="2044937"/>
    <lineage>
        <taxon>Bacteria</taxon>
        <taxon>candidate division KSB3</taxon>
    </lineage>
</organism>
<comment type="subcellular location">
    <subcellularLocation>
        <location evidence="1 9">Cell membrane</location>
        <topology evidence="1 9">Multi-pass membrane protein</topology>
    </subcellularLocation>
</comment>
<dbReference type="GO" id="GO:0048472">
    <property type="term" value="F:threonine-phosphate decarboxylase activity"/>
    <property type="evidence" value="ECO:0007669"/>
    <property type="project" value="InterPro"/>
</dbReference>
<dbReference type="EMBL" id="PDPS01000001">
    <property type="protein sequence ID" value="PID60895.1"/>
    <property type="molecule type" value="Genomic_DNA"/>
</dbReference>
<keyword evidence="7 9" id="KW-1133">Transmembrane helix</keyword>
<evidence type="ECO:0000256" key="9">
    <source>
        <dbReference type="HAMAP-Rule" id="MF_00024"/>
    </source>
</evidence>
<comment type="caution">
    <text evidence="10">The sequence shown here is derived from an EMBL/GenBank/DDBJ whole genome shotgun (WGS) entry which is preliminary data.</text>
</comment>
<feature type="transmembrane region" description="Helical" evidence="9">
    <location>
        <begin position="208"/>
        <end position="231"/>
    </location>
</feature>
<keyword evidence="8 9" id="KW-0472">Membrane</keyword>
<dbReference type="Pfam" id="PF03186">
    <property type="entry name" value="CobD_Cbib"/>
    <property type="match status" value="1"/>
</dbReference>
<evidence type="ECO:0000256" key="1">
    <source>
        <dbReference type="ARBA" id="ARBA00004651"/>
    </source>
</evidence>
<dbReference type="GO" id="GO:0015420">
    <property type="term" value="F:ABC-type vitamin B12 transporter activity"/>
    <property type="evidence" value="ECO:0007669"/>
    <property type="project" value="UniProtKB-UniRule"/>
</dbReference>
<evidence type="ECO:0000313" key="11">
    <source>
        <dbReference type="Proteomes" id="UP000229740"/>
    </source>
</evidence>
<dbReference type="GO" id="GO:0005886">
    <property type="term" value="C:plasma membrane"/>
    <property type="evidence" value="ECO:0007669"/>
    <property type="project" value="UniProtKB-SubCell"/>
</dbReference>
<accession>A0A2G6EFN9</accession>
<comment type="function">
    <text evidence="9">Converts cobyric acid to cobinamide by the addition of aminopropanol on the F carboxylic group.</text>
</comment>
<keyword evidence="5 9" id="KW-0169">Cobalamin biosynthesis</keyword>
<proteinExistence type="inferred from homology"/>